<accession>A0ABS1M5Y4</accession>
<sequence>MGDESDGKFRLDGNPWLDLSKQARADQLNLDPKAALEAAGFAADAVNAINQALMHQYIVTTHKGFSDNGHLQKALALAGRFDAQGGELKGILKRYIDLLDAMADTLIVADNKYKASEEDSKAVFDRLKRESTARDRPVYGPPAPIRGEVPKFSGDSLPALGGQNGTGNLADLNRNAAQERKHGTLYPPIDPETPFRDGKWFYQAGQGMNPQAVVANSGTWLLIADKVDKAFDQLNGRLERMETSGAWTGKGAKAAIAAANRFETQAADLTSDLRAIAENLQQVAGWIAQTKAELPPTWNPKWDNTKEEQKWITKGVTAFTSWYIPGLTRSSGLVPKLSDPTAKEPGLDPSRPTSPTDPGGTQQPRKPGTPPGSGNPQQPGKESPEKPKNPDGPGKDQPGQQDPGNNDPGKNPPGQEQPGPNQSGNQNNDQSALQQLTTALQGLQTAQQATTTESATEQNQVPNLGLAGLPTTALSDLAKELKGGGGGGGGGGAPKAPLTSPANSKLFPRAALGAETTATTVATARAGIASGTPMMGGMPMGGGMGAGAQGQGGKDHKRADFLDSTEHLEQAMGAPPIVAKPVVEG</sequence>
<proteinExistence type="predicted"/>
<evidence type="ECO:0008006" key="4">
    <source>
        <dbReference type="Google" id="ProtNLM"/>
    </source>
</evidence>
<dbReference type="EMBL" id="JAERRJ010000004">
    <property type="protein sequence ID" value="MBL1075204.1"/>
    <property type="molecule type" value="Genomic_DNA"/>
</dbReference>
<feature type="compositionally biased region" description="Gly residues" evidence="1">
    <location>
        <begin position="538"/>
        <end position="552"/>
    </location>
</feature>
<comment type="caution">
    <text evidence="2">The sequence shown here is derived from an EMBL/GenBank/DDBJ whole genome shotgun (WGS) entry which is preliminary data.</text>
</comment>
<feature type="compositionally biased region" description="Low complexity" evidence="1">
    <location>
        <begin position="402"/>
        <end position="429"/>
    </location>
</feature>
<feature type="region of interest" description="Disordered" evidence="1">
    <location>
        <begin position="536"/>
        <end position="559"/>
    </location>
</feature>
<keyword evidence="3" id="KW-1185">Reference proteome</keyword>
<evidence type="ECO:0000313" key="3">
    <source>
        <dbReference type="Proteomes" id="UP000602198"/>
    </source>
</evidence>
<feature type="compositionally biased region" description="Low complexity" evidence="1">
    <location>
        <begin position="442"/>
        <end position="458"/>
    </location>
</feature>
<feature type="region of interest" description="Disordered" evidence="1">
    <location>
        <begin position="330"/>
        <end position="429"/>
    </location>
</feature>
<reference evidence="2 3" key="1">
    <citation type="submission" date="2021-01" db="EMBL/GenBank/DDBJ databases">
        <title>WGS of actinomycetes isolated from Thailand.</title>
        <authorList>
            <person name="Thawai C."/>
        </authorList>
    </citation>
    <scope>NUCLEOTIDE SEQUENCE [LARGE SCALE GENOMIC DNA]</scope>
    <source>
        <strain evidence="2 3">LPG 2</strain>
    </source>
</reference>
<evidence type="ECO:0000313" key="2">
    <source>
        <dbReference type="EMBL" id="MBL1075204.1"/>
    </source>
</evidence>
<dbReference type="RefSeq" id="WP_201946979.1">
    <property type="nucleotide sequence ID" value="NZ_JAERRJ010000004.1"/>
</dbReference>
<feature type="compositionally biased region" description="Gly residues" evidence="1">
    <location>
        <begin position="483"/>
        <end position="493"/>
    </location>
</feature>
<dbReference type="InterPro" id="IPR036689">
    <property type="entry name" value="ESAT-6-like_sf"/>
</dbReference>
<dbReference type="SUPFAM" id="SSF140453">
    <property type="entry name" value="EsxAB dimer-like"/>
    <property type="match status" value="1"/>
</dbReference>
<dbReference type="Proteomes" id="UP000602198">
    <property type="component" value="Unassembled WGS sequence"/>
</dbReference>
<dbReference type="Gene3D" id="1.10.287.1060">
    <property type="entry name" value="ESAT-6-like"/>
    <property type="match status" value="1"/>
</dbReference>
<feature type="region of interest" description="Disordered" evidence="1">
    <location>
        <begin position="442"/>
        <end position="503"/>
    </location>
</feature>
<evidence type="ECO:0000256" key="1">
    <source>
        <dbReference type="SAM" id="MobiDB-lite"/>
    </source>
</evidence>
<feature type="compositionally biased region" description="Polar residues" evidence="1">
    <location>
        <begin position="351"/>
        <end position="364"/>
    </location>
</feature>
<protein>
    <recommendedName>
        <fullName evidence="4">ESX-1 secretion-associated protein EspA/EspE-like domain-containing protein</fullName>
    </recommendedName>
</protein>
<organism evidence="2 3">
    <name type="scientific">Nocardia acididurans</name>
    <dbReference type="NCBI Taxonomy" id="2802282"/>
    <lineage>
        <taxon>Bacteria</taxon>
        <taxon>Bacillati</taxon>
        <taxon>Actinomycetota</taxon>
        <taxon>Actinomycetes</taxon>
        <taxon>Mycobacteriales</taxon>
        <taxon>Nocardiaceae</taxon>
        <taxon>Nocardia</taxon>
    </lineage>
</organism>
<gene>
    <name evidence="2" type="ORF">JK358_12455</name>
</gene>
<name>A0ABS1M5Y4_9NOCA</name>